<dbReference type="GO" id="GO:0004888">
    <property type="term" value="F:transmembrane signaling receptor activity"/>
    <property type="evidence" value="ECO:0007669"/>
    <property type="project" value="InterPro"/>
</dbReference>
<dbReference type="InterPro" id="IPR013656">
    <property type="entry name" value="PAS_4"/>
</dbReference>
<dbReference type="GO" id="GO:0006935">
    <property type="term" value="P:chemotaxis"/>
    <property type="evidence" value="ECO:0007669"/>
    <property type="project" value="InterPro"/>
</dbReference>
<gene>
    <name evidence="8" type="ORF">DP106_11085</name>
</gene>
<dbReference type="SUPFAM" id="SSF55785">
    <property type="entry name" value="PYP-like sensor domain (PAS domain)"/>
    <property type="match status" value="1"/>
</dbReference>
<reference evidence="8 9" key="1">
    <citation type="submission" date="2018-06" db="EMBL/GenBank/DDBJ databases">
        <title>Halonotius sp. F13-13 a new haloarchaeeon isolated from a solar saltern from Isla Cristina, Huelva, Spain.</title>
        <authorList>
            <person name="Duran-Viseras A."/>
            <person name="Sanchez-Porro C."/>
            <person name="Ventosa A."/>
        </authorList>
    </citation>
    <scope>NUCLEOTIDE SEQUENCE [LARGE SCALE GENOMIC DNA]</scope>
    <source>
        <strain evidence="8 9">CECT 7525</strain>
    </source>
</reference>
<sequence>MSLESSTEDTRTSKQSDNGAGKLWESYRNTTDLNIADAGENETLRHERDFWKSMFNQLVDEFPEGVFATTNDGTLTHWNAEIEAHLNVSAAEVIGENAYDVIGTENKDETLAEAVARKGEPIEEDDIREVPTTDAVFQVYGVPLRGPEESVVGAFEVTPDVSEHIQRKRELETLQAEVNGSVCQRLEELSESTEDIVSVSDSVETFATEQTTRMDQVAAEISDQSATIEELASTADQVSQAAERAQSRTDDGEETADAAIERMTDVKQAADDVSDTIDDLTTQADEMSEIIDVINDIADQTNILALNASIEAARAGEAGEGFAVVADEVKALAEESQQQANEIETRIEQIVTVTQRTATELDQTTEELSVAIDAVEETVEALHQIRDAVTETATGTNEVARATDDQAASSEEIAATVEDAVNKLDDLESQIAELTEIANHQVNQVDEIEMSVNELINH</sequence>
<protein>
    <submittedName>
        <fullName evidence="8">Transducer protein car</fullName>
    </submittedName>
</protein>
<dbReference type="OrthoDB" id="8523at2157"/>
<dbReference type="RefSeq" id="WP_120085324.1">
    <property type="nucleotide sequence ID" value="NZ_QMDW01000016.1"/>
</dbReference>
<evidence type="ECO:0000256" key="4">
    <source>
        <dbReference type="SAM" id="Coils"/>
    </source>
</evidence>
<dbReference type="PANTHER" id="PTHR32089:SF112">
    <property type="entry name" value="LYSOZYME-LIKE PROTEIN-RELATED"/>
    <property type="match status" value="1"/>
</dbReference>
<dbReference type="SMART" id="SM00283">
    <property type="entry name" value="MA"/>
    <property type="match status" value="1"/>
</dbReference>
<feature type="domain" description="PAS" evidence="7">
    <location>
        <begin position="51"/>
        <end position="109"/>
    </location>
</feature>
<evidence type="ECO:0000256" key="5">
    <source>
        <dbReference type="SAM" id="MobiDB-lite"/>
    </source>
</evidence>
<dbReference type="Proteomes" id="UP000281564">
    <property type="component" value="Unassembled WGS sequence"/>
</dbReference>
<dbReference type="SMART" id="SM00091">
    <property type="entry name" value="PAS"/>
    <property type="match status" value="1"/>
</dbReference>
<evidence type="ECO:0000256" key="1">
    <source>
        <dbReference type="ARBA" id="ARBA00023224"/>
    </source>
</evidence>
<proteinExistence type="inferred from homology"/>
<dbReference type="Gene3D" id="3.30.450.20">
    <property type="entry name" value="PAS domain"/>
    <property type="match status" value="1"/>
</dbReference>
<dbReference type="EMBL" id="QMDW01000016">
    <property type="protein sequence ID" value="RJX48787.1"/>
    <property type="molecule type" value="Genomic_DNA"/>
</dbReference>
<dbReference type="InterPro" id="IPR000014">
    <property type="entry name" value="PAS"/>
</dbReference>
<evidence type="ECO:0000259" key="6">
    <source>
        <dbReference type="PROSITE" id="PS50111"/>
    </source>
</evidence>
<dbReference type="SUPFAM" id="SSF58104">
    <property type="entry name" value="Methyl-accepting chemotaxis protein (MCP) signaling domain"/>
    <property type="match status" value="1"/>
</dbReference>
<dbReference type="NCBIfam" id="TIGR00229">
    <property type="entry name" value="sensory_box"/>
    <property type="match status" value="1"/>
</dbReference>
<dbReference type="PRINTS" id="PR00260">
    <property type="entry name" value="CHEMTRNSDUCR"/>
</dbReference>
<dbReference type="InterPro" id="IPR035965">
    <property type="entry name" value="PAS-like_dom_sf"/>
</dbReference>
<dbReference type="PROSITE" id="PS50111">
    <property type="entry name" value="CHEMOTAXIS_TRANSDUC_2"/>
    <property type="match status" value="1"/>
</dbReference>
<evidence type="ECO:0000313" key="8">
    <source>
        <dbReference type="EMBL" id="RJX48787.1"/>
    </source>
</evidence>
<organism evidence="8 9">
    <name type="scientific">Halonotius pteroides</name>
    <dbReference type="NCBI Taxonomy" id="268735"/>
    <lineage>
        <taxon>Archaea</taxon>
        <taxon>Methanobacteriati</taxon>
        <taxon>Methanobacteriota</taxon>
        <taxon>Stenosarchaea group</taxon>
        <taxon>Halobacteria</taxon>
        <taxon>Halobacteriales</taxon>
        <taxon>Haloferacaceae</taxon>
        <taxon>Halonotius</taxon>
    </lineage>
</organism>
<dbReference type="GO" id="GO:0007165">
    <property type="term" value="P:signal transduction"/>
    <property type="evidence" value="ECO:0007669"/>
    <property type="project" value="UniProtKB-KW"/>
</dbReference>
<feature type="region of interest" description="Disordered" evidence="5">
    <location>
        <begin position="1"/>
        <end position="23"/>
    </location>
</feature>
<evidence type="ECO:0000256" key="2">
    <source>
        <dbReference type="ARBA" id="ARBA00029447"/>
    </source>
</evidence>
<dbReference type="InterPro" id="IPR004089">
    <property type="entry name" value="MCPsignal_dom"/>
</dbReference>
<keyword evidence="1 3" id="KW-0807">Transducer</keyword>
<accession>A0A3A6QLT4</accession>
<dbReference type="CDD" id="cd11386">
    <property type="entry name" value="MCP_signal"/>
    <property type="match status" value="1"/>
</dbReference>
<dbReference type="Pfam" id="PF00015">
    <property type="entry name" value="MCPsignal"/>
    <property type="match status" value="1"/>
</dbReference>
<feature type="coiled-coil region" evidence="4">
    <location>
        <begin position="326"/>
        <end position="353"/>
    </location>
</feature>
<feature type="domain" description="Methyl-accepting transducer" evidence="6">
    <location>
        <begin position="185"/>
        <end position="421"/>
    </location>
</feature>
<evidence type="ECO:0000256" key="3">
    <source>
        <dbReference type="PROSITE-ProRule" id="PRU00284"/>
    </source>
</evidence>
<dbReference type="CDD" id="cd00130">
    <property type="entry name" value="PAS"/>
    <property type="match status" value="1"/>
</dbReference>
<dbReference type="InterPro" id="IPR004090">
    <property type="entry name" value="Chemotax_Me-accpt_rcpt"/>
</dbReference>
<feature type="coiled-coil region" evidence="4">
    <location>
        <begin position="410"/>
        <end position="444"/>
    </location>
</feature>
<comment type="caution">
    <text evidence="8">The sequence shown here is derived from an EMBL/GenBank/DDBJ whole genome shotgun (WGS) entry which is preliminary data.</text>
</comment>
<comment type="similarity">
    <text evidence="2">Belongs to the methyl-accepting chemotaxis (MCP) protein family.</text>
</comment>
<dbReference type="PROSITE" id="PS50112">
    <property type="entry name" value="PAS"/>
    <property type="match status" value="1"/>
</dbReference>
<keyword evidence="9" id="KW-1185">Reference proteome</keyword>
<keyword evidence="4" id="KW-0175">Coiled coil</keyword>
<dbReference type="Gene3D" id="1.10.287.950">
    <property type="entry name" value="Methyl-accepting chemotaxis protein"/>
    <property type="match status" value="1"/>
</dbReference>
<dbReference type="AlphaFoldDB" id="A0A3A6QLT4"/>
<dbReference type="GO" id="GO:0016020">
    <property type="term" value="C:membrane"/>
    <property type="evidence" value="ECO:0007669"/>
    <property type="project" value="InterPro"/>
</dbReference>
<name>A0A3A6QLT4_9EURY</name>
<evidence type="ECO:0000313" key="9">
    <source>
        <dbReference type="Proteomes" id="UP000281564"/>
    </source>
</evidence>
<dbReference type="Pfam" id="PF08448">
    <property type="entry name" value="PAS_4"/>
    <property type="match status" value="1"/>
</dbReference>
<evidence type="ECO:0000259" key="7">
    <source>
        <dbReference type="PROSITE" id="PS50112"/>
    </source>
</evidence>
<dbReference type="PANTHER" id="PTHR32089">
    <property type="entry name" value="METHYL-ACCEPTING CHEMOTAXIS PROTEIN MCPB"/>
    <property type="match status" value="1"/>
</dbReference>